<dbReference type="Proteomes" id="UP001172728">
    <property type="component" value="Unassembled WGS sequence"/>
</dbReference>
<feature type="region of interest" description="Disordered" evidence="1">
    <location>
        <begin position="1"/>
        <end position="26"/>
    </location>
</feature>
<evidence type="ECO:0000256" key="1">
    <source>
        <dbReference type="SAM" id="MobiDB-lite"/>
    </source>
</evidence>
<evidence type="ECO:0000313" key="3">
    <source>
        <dbReference type="Proteomes" id="UP001172728"/>
    </source>
</evidence>
<dbReference type="EMBL" id="JAUHPW010000001">
    <property type="protein sequence ID" value="MDN4474333.1"/>
    <property type="molecule type" value="Genomic_DNA"/>
</dbReference>
<sequence>MSDTTEGGSRSLERREESPKARRVLPLHDSSCAGDYEVLPPTKPDPVGNYFAGAMMPWPLDDEVNRIPEVDLFGERSEQSLADSFFVPEAPFFPLSVKELWHYTDAAGAIGVVTNGEFWASGLRHLNDSMELQYGRTLLAEHLEMARLSARLHPRQKRRIEGVVGLALEIANNTPICVLSASAAPDSLTQWRTYGGASPHAIRVDPHEPLATCTPQPGGEREDESWRAVVYDRDAQELLLRKLLGFIAYATPANGEPFDPASAVDQIQAMSLLRGLIYMKGPEYADEREARMVFHHDDIAALSFRASGYGVTAFLRVSGSAQGWRKRKYPGALPLVGAAVGPIPAREDSALALRQMLGAHGYSKAGVFISASSYR</sequence>
<proteinExistence type="predicted"/>
<name>A0ABT8G5C7_9MICO</name>
<dbReference type="RefSeq" id="WP_301130758.1">
    <property type="nucleotide sequence ID" value="NZ_JAUHPW010000001.1"/>
</dbReference>
<protein>
    <recommendedName>
        <fullName evidence="4">DUF2971 domain-containing protein</fullName>
    </recommendedName>
</protein>
<gene>
    <name evidence="2" type="ORF">QQX09_00535</name>
</gene>
<keyword evidence="3" id="KW-1185">Reference proteome</keyword>
<evidence type="ECO:0000313" key="2">
    <source>
        <dbReference type="EMBL" id="MDN4474333.1"/>
    </source>
</evidence>
<organism evidence="2 3">
    <name type="scientific">Demequina litoralis</name>
    <dbReference type="NCBI Taxonomy" id="3051660"/>
    <lineage>
        <taxon>Bacteria</taxon>
        <taxon>Bacillati</taxon>
        <taxon>Actinomycetota</taxon>
        <taxon>Actinomycetes</taxon>
        <taxon>Micrococcales</taxon>
        <taxon>Demequinaceae</taxon>
        <taxon>Demequina</taxon>
    </lineage>
</organism>
<reference evidence="2" key="1">
    <citation type="submission" date="2023-06" db="EMBL/GenBank/DDBJ databases">
        <title>Sysu t00192.</title>
        <authorList>
            <person name="Gao L."/>
            <person name="Fang B.-Z."/>
            <person name="Li W.-J."/>
        </authorList>
    </citation>
    <scope>NUCLEOTIDE SEQUENCE</scope>
    <source>
        <strain evidence="2">SYSU T00192</strain>
    </source>
</reference>
<feature type="compositionally biased region" description="Basic and acidic residues" evidence="1">
    <location>
        <begin position="11"/>
        <end position="20"/>
    </location>
</feature>
<evidence type="ECO:0008006" key="4">
    <source>
        <dbReference type="Google" id="ProtNLM"/>
    </source>
</evidence>
<comment type="caution">
    <text evidence="2">The sequence shown here is derived from an EMBL/GenBank/DDBJ whole genome shotgun (WGS) entry which is preliminary data.</text>
</comment>
<accession>A0ABT8G5C7</accession>